<dbReference type="AlphaFoldDB" id="E1RB74"/>
<reference evidence="3 4" key="1">
    <citation type="journal article" date="2010" name="Stand. Genomic Sci.">
        <title>Complete genome sequence of Spirochaeta smaragdinae type strain (SEBR 4228).</title>
        <authorList>
            <person name="Mavromatis K."/>
            <person name="Yasawong M."/>
            <person name="Chertkov O."/>
            <person name="Lapidus A."/>
            <person name="Lucas S."/>
            <person name="Nolan M."/>
            <person name="Del Rio T.G."/>
            <person name="Tice H."/>
            <person name="Cheng J.F."/>
            <person name="Pitluck S."/>
            <person name="Liolios K."/>
            <person name="Ivanova N."/>
            <person name="Tapia R."/>
            <person name="Han C."/>
            <person name="Bruce D."/>
            <person name="Goodwin L."/>
            <person name="Pati A."/>
            <person name="Chen A."/>
            <person name="Palaniappan K."/>
            <person name="Land M."/>
            <person name="Hauser L."/>
            <person name="Chang Y.J."/>
            <person name="Jeffries C.D."/>
            <person name="Detter J.C."/>
            <person name="Rohde M."/>
            <person name="Brambilla E."/>
            <person name="Spring S."/>
            <person name="Goker M."/>
            <person name="Sikorski J."/>
            <person name="Woyke T."/>
            <person name="Bristow J."/>
            <person name="Eisen J.A."/>
            <person name="Markowitz V."/>
            <person name="Hugenholtz P."/>
            <person name="Klenk H.P."/>
            <person name="Kyrpides N.C."/>
        </authorList>
    </citation>
    <scope>NUCLEOTIDE SEQUENCE [LARGE SCALE GENOMIC DNA]</scope>
    <source>
        <strain evidence="4">DSM 11293 / JCM 15392 / SEBR 4228</strain>
    </source>
</reference>
<feature type="signal peptide" evidence="2">
    <location>
        <begin position="1"/>
        <end position="17"/>
    </location>
</feature>
<keyword evidence="1" id="KW-0472">Membrane</keyword>
<evidence type="ECO:0000313" key="4">
    <source>
        <dbReference type="Proteomes" id="UP000002318"/>
    </source>
</evidence>
<keyword evidence="1" id="KW-1133">Transmembrane helix</keyword>
<accession>E1RB74</accession>
<organism evidence="3 4">
    <name type="scientific">Sediminispirochaeta smaragdinae (strain DSM 11293 / JCM 15392 / SEBR 4228)</name>
    <name type="common">Spirochaeta smaragdinae</name>
    <dbReference type="NCBI Taxonomy" id="573413"/>
    <lineage>
        <taxon>Bacteria</taxon>
        <taxon>Pseudomonadati</taxon>
        <taxon>Spirochaetota</taxon>
        <taxon>Spirochaetia</taxon>
        <taxon>Spirochaetales</taxon>
        <taxon>Spirochaetaceae</taxon>
        <taxon>Sediminispirochaeta</taxon>
    </lineage>
</organism>
<sequence>MKRLLLVLFLAPMLLPAQEITEQPLIVSRQLFLPAEYYVGDSVELRLTLEGVDPDSLEIPSTLPDVPWIEIRDISIERDSVGSELTIHFTTYMPGTRTLPSIVFGEGKVLEGVKIHASSILDDTNAPFSPARGQLLLPGTSVGLILFGLLIFLGPVLTLLLAGKGRRFFRGIMERHRGRRPARIFYRRLRELEDNFDKIAGRDFYFTMTGILRSYLTQRTGEDFLSATSREFGFLCDRFFDDQALVAALAEMDHISDGVKFGGERVHTDRKRHDLALLKDVASYVERRAEGHRSSNRRKGRGSV</sequence>
<evidence type="ECO:0000256" key="2">
    <source>
        <dbReference type="SAM" id="SignalP"/>
    </source>
</evidence>
<keyword evidence="4" id="KW-1185">Reference proteome</keyword>
<protein>
    <submittedName>
        <fullName evidence="3">Uncharacterized protein</fullName>
    </submittedName>
</protein>
<evidence type="ECO:0000313" key="3">
    <source>
        <dbReference type="EMBL" id="ADK79604.1"/>
    </source>
</evidence>
<feature type="chain" id="PRO_5003150558" evidence="2">
    <location>
        <begin position="18"/>
        <end position="304"/>
    </location>
</feature>
<dbReference type="OrthoDB" id="350339at2"/>
<dbReference type="Proteomes" id="UP000002318">
    <property type="component" value="Chromosome"/>
</dbReference>
<proteinExistence type="predicted"/>
<keyword evidence="1" id="KW-0812">Transmembrane</keyword>
<gene>
    <name evidence="3" type="ordered locus">Spirs_0457</name>
</gene>
<dbReference type="HOGENOM" id="CLU_972894_0_0_12"/>
<name>E1RB74_SEDSS</name>
<dbReference type="EMBL" id="CP002116">
    <property type="protein sequence ID" value="ADK79604.1"/>
    <property type="molecule type" value="Genomic_DNA"/>
</dbReference>
<keyword evidence="2" id="KW-0732">Signal</keyword>
<evidence type="ECO:0000256" key="1">
    <source>
        <dbReference type="SAM" id="Phobius"/>
    </source>
</evidence>
<dbReference type="KEGG" id="ssm:Spirs_0457"/>
<dbReference type="STRING" id="573413.Spirs_0457"/>
<feature type="transmembrane region" description="Helical" evidence="1">
    <location>
        <begin position="142"/>
        <end position="163"/>
    </location>
</feature>
<dbReference type="eggNOG" id="ENOG5033HFX">
    <property type="taxonomic scope" value="Bacteria"/>
</dbReference>
<dbReference type="RefSeq" id="WP_013253068.1">
    <property type="nucleotide sequence ID" value="NC_014364.1"/>
</dbReference>